<evidence type="ECO:0000256" key="14">
    <source>
        <dbReference type="ARBA" id="ARBA00023209"/>
    </source>
</evidence>
<gene>
    <name evidence="19" type="ORF">BCR44DRAFT_66688</name>
</gene>
<feature type="region of interest" description="Disordered" evidence="17">
    <location>
        <begin position="1"/>
        <end position="96"/>
    </location>
</feature>
<dbReference type="PANTHER" id="PTHR13773">
    <property type="entry name" value="PHOSPHATIDATE CYTIDYLYLTRANSFERASE"/>
    <property type="match status" value="1"/>
</dbReference>
<protein>
    <recommendedName>
        <fullName evidence="6 16">Phosphatidate cytidylyltransferase</fullName>
        <ecNumber evidence="6 16">2.7.7.41</ecNumber>
    </recommendedName>
</protein>
<dbReference type="GO" id="GO:0005789">
    <property type="term" value="C:endoplasmic reticulum membrane"/>
    <property type="evidence" value="ECO:0007669"/>
    <property type="project" value="TreeGrafter"/>
</dbReference>
<dbReference type="OrthoDB" id="10260889at2759"/>
<comment type="pathway">
    <text evidence="4">Lipid metabolism.</text>
</comment>
<evidence type="ECO:0000256" key="8">
    <source>
        <dbReference type="ARBA" id="ARBA00022679"/>
    </source>
</evidence>
<evidence type="ECO:0000256" key="6">
    <source>
        <dbReference type="ARBA" id="ARBA00012487"/>
    </source>
</evidence>
<proteinExistence type="inferred from homology"/>
<evidence type="ECO:0000256" key="5">
    <source>
        <dbReference type="ARBA" id="ARBA00010185"/>
    </source>
</evidence>
<keyword evidence="13 18" id="KW-0472">Membrane</keyword>
<keyword evidence="9 16" id="KW-0812">Transmembrane</keyword>
<evidence type="ECO:0000256" key="13">
    <source>
        <dbReference type="ARBA" id="ARBA00023136"/>
    </source>
</evidence>
<comment type="pathway">
    <text evidence="3 16">Phospholipid metabolism; CDP-diacylglycerol biosynthesis; CDP-diacylglycerol from sn-glycerol 3-phosphate: step 3/3.</text>
</comment>
<dbReference type="GO" id="GO:0004605">
    <property type="term" value="F:phosphatidate cytidylyltransferase activity"/>
    <property type="evidence" value="ECO:0007669"/>
    <property type="project" value="UniProtKB-EC"/>
</dbReference>
<dbReference type="UniPathway" id="UPA00557">
    <property type="reaction ID" value="UER00614"/>
</dbReference>
<dbReference type="EC" id="2.7.7.41" evidence="6 16"/>
<evidence type="ECO:0000256" key="2">
    <source>
        <dbReference type="ARBA" id="ARBA00004141"/>
    </source>
</evidence>
<feature type="transmembrane region" description="Helical" evidence="18">
    <location>
        <begin position="109"/>
        <end position="127"/>
    </location>
</feature>
<organism evidence="19 20">
    <name type="scientific">Catenaria anguillulae PL171</name>
    <dbReference type="NCBI Taxonomy" id="765915"/>
    <lineage>
        <taxon>Eukaryota</taxon>
        <taxon>Fungi</taxon>
        <taxon>Fungi incertae sedis</taxon>
        <taxon>Blastocladiomycota</taxon>
        <taxon>Blastocladiomycetes</taxon>
        <taxon>Blastocladiales</taxon>
        <taxon>Catenariaceae</taxon>
        <taxon>Catenaria</taxon>
    </lineage>
</organism>
<accession>A0A1Y2I3Q3</accession>
<evidence type="ECO:0000256" key="10">
    <source>
        <dbReference type="ARBA" id="ARBA00022695"/>
    </source>
</evidence>
<evidence type="ECO:0000256" key="9">
    <source>
        <dbReference type="ARBA" id="ARBA00022692"/>
    </source>
</evidence>
<dbReference type="PANTHER" id="PTHR13773:SF8">
    <property type="entry name" value="PHOSPHATIDATE CYTIDYLYLTRANSFERASE, PHOTORECEPTOR-SPECIFIC"/>
    <property type="match status" value="1"/>
</dbReference>
<evidence type="ECO:0000313" key="20">
    <source>
        <dbReference type="Proteomes" id="UP000193411"/>
    </source>
</evidence>
<evidence type="ECO:0000256" key="1">
    <source>
        <dbReference type="ARBA" id="ARBA00001698"/>
    </source>
</evidence>
<name>A0A1Y2I3Q3_9FUNG</name>
<feature type="transmembrane region" description="Helical" evidence="18">
    <location>
        <begin position="259"/>
        <end position="280"/>
    </location>
</feature>
<feature type="transmembrane region" description="Helical" evidence="18">
    <location>
        <begin position="162"/>
        <end position="181"/>
    </location>
</feature>
<keyword evidence="8 16" id="KW-0808">Transferase</keyword>
<dbReference type="STRING" id="765915.A0A1Y2I3Q3"/>
<reference evidence="19 20" key="1">
    <citation type="submission" date="2016-07" db="EMBL/GenBank/DDBJ databases">
        <title>Pervasive Adenine N6-methylation of Active Genes in Fungi.</title>
        <authorList>
            <consortium name="DOE Joint Genome Institute"/>
            <person name="Mondo S.J."/>
            <person name="Dannebaum R.O."/>
            <person name="Kuo R.C."/>
            <person name="Labutti K."/>
            <person name="Haridas S."/>
            <person name="Kuo A."/>
            <person name="Salamov A."/>
            <person name="Ahrendt S.R."/>
            <person name="Lipzen A."/>
            <person name="Sullivan W."/>
            <person name="Andreopoulos W.B."/>
            <person name="Clum A."/>
            <person name="Lindquist E."/>
            <person name="Daum C."/>
            <person name="Ramamoorthy G.K."/>
            <person name="Gryganskyi A."/>
            <person name="Culley D."/>
            <person name="Magnuson J.K."/>
            <person name="James T.Y."/>
            <person name="O'Malley M.A."/>
            <person name="Stajich J.E."/>
            <person name="Spatafora J.W."/>
            <person name="Visel A."/>
            <person name="Grigoriev I.V."/>
        </authorList>
    </citation>
    <scope>NUCLEOTIDE SEQUENCE [LARGE SCALE GENOMIC DNA]</scope>
    <source>
        <strain evidence="19 20">PL171</strain>
    </source>
</reference>
<evidence type="ECO:0000256" key="4">
    <source>
        <dbReference type="ARBA" id="ARBA00005189"/>
    </source>
</evidence>
<evidence type="ECO:0000256" key="15">
    <source>
        <dbReference type="ARBA" id="ARBA00023264"/>
    </source>
</evidence>
<evidence type="ECO:0000256" key="12">
    <source>
        <dbReference type="ARBA" id="ARBA00023098"/>
    </source>
</evidence>
<dbReference type="InterPro" id="IPR000374">
    <property type="entry name" value="PC_trans"/>
</dbReference>
<evidence type="ECO:0000256" key="3">
    <source>
        <dbReference type="ARBA" id="ARBA00005119"/>
    </source>
</evidence>
<evidence type="ECO:0000256" key="11">
    <source>
        <dbReference type="ARBA" id="ARBA00022989"/>
    </source>
</evidence>
<comment type="catalytic activity">
    <reaction evidence="1 16">
        <text>a 1,2-diacyl-sn-glycero-3-phosphate + CTP + H(+) = a CDP-1,2-diacyl-sn-glycerol + diphosphate</text>
        <dbReference type="Rhea" id="RHEA:16229"/>
        <dbReference type="ChEBI" id="CHEBI:15378"/>
        <dbReference type="ChEBI" id="CHEBI:33019"/>
        <dbReference type="ChEBI" id="CHEBI:37563"/>
        <dbReference type="ChEBI" id="CHEBI:58332"/>
        <dbReference type="ChEBI" id="CHEBI:58608"/>
        <dbReference type="EC" id="2.7.7.41"/>
    </reaction>
</comment>
<keyword evidence="14" id="KW-0594">Phospholipid biosynthesis</keyword>
<keyword evidence="12" id="KW-0443">Lipid metabolism</keyword>
<dbReference type="GO" id="GO:0016024">
    <property type="term" value="P:CDP-diacylglycerol biosynthetic process"/>
    <property type="evidence" value="ECO:0007669"/>
    <property type="project" value="UniProtKB-UniPathway"/>
</dbReference>
<dbReference type="Pfam" id="PF01148">
    <property type="entry name" value="CTP_transf_1"/>
    <property type="match status" value="1"/>
</dbReference>
<sequence>MTTHDTSSATDQQQPLRRRTRTAGSPHSGSPTRRSPRPEGRLPIIEQLRQQAARGDPATSGTSSATSGEDDSEWQTDARSGGEEADNEHETPKVQLLATQPMGQKWRNWWVRFVWTMVMVAAFLMILLAGHAWVILLVVVLQLAVFKEVIQIAHVPSKERKLPWFRLINWYFLTATNYYLYGESLLQHFAHLIPRVLLPFATHHRFISFMLYCVGIVGFVLNLKKGFYKFQFAQFAWTHMTLLLVVVQSHAIINNIFEGMIWFFLPASLVITNDVFAYVCGFFWGKTPLIKLSPKKTWEGFVGGAICTLIFGFVVSSFLIQIPYFICPVKDHLGVSFWSSPTCTPHPVFLPKTYTLPASLPIFAGAHIRLAPMQLHTLVFSLFASSIAPFGGFFASGVKRAFKIKDFGDTIPGHGGVTDRFDCQFIMGTFSFMYVTTFVGRLGAADVLQRILVLSANEQVRVFRQLAEMLVERGELHEDALEKCLEGLDVYGSAPLAGLK</sequence>
<feature type="compositionally biased region" description="Polar residues" evidence="17">
    <location>
        <begin position="22"/>
        <end position="33"/>
    </location>
</feature>
<dbReference type="InterPro" id="IPR016720">
    <property type="entry name" value="PC_Trfase_euk"/>
</dbReference>
<comment type="similarity">
    <text evidence="5 16">Belongs to the CDS family.</text>
</comment>
<feature type="transmembrane region" description="Helical" evidence="18">
    <location>
        <begin position="133"/>
        <end position="150"/>
    </location>
</feature>
<keyword evidence="11 18" id="KW-1133">Transmembrane helix</keyword>
<keyword evidence="7" id="KW-0444">Lipid biosynthesis</keyword>
<dbReference type="AlphaFoldDB" id="A0A1Y2I3Q3"/>
<keyword evidence="20" id="KW-1185">Reference proteome</keyword>
<dbReference type="PROSITE" id="PS01315">
    <property type="entry name" value="CDS"/>
    <property type="match status" value="1"/>
</dbReference>
<evidence type="ECO:0000256" key="18">
    <source>
        <dbReference type="SAM" id="Phobius"/>
    </source>
</evidence>
<evidence type="ECO:0000313" key="19">
    <source>
        <dbReference type="EMBL" id="ORZ41508.1"/>
    </source>
</evidence>
<feature type="transmembrane region" description="Helical" evidence="18">
    <location>
        <begin position="201"/>
        <end position="223"/>
    </location>
</feature>
<evidence type="ECO:0000256" key="7">
    <source>
        <dbReference type="ARBA" id="ARBA00022516"/>
    </source>
</evidence>
<comment type="subcellular location">
    <subcellularLocation>
        <location evidence="2">Membrane</location>
        <topology evidence="2">Multi-pass membrane protein</topology>
    </subcellularLocation>
</comment>
<feature type="compositionally biased region" description="Low complexity" evidence="17">
    <location>
        <begin position="58"/>
        <end position="67"/>
    </location>
</feature>
<evidence type="ECO:0000256" key="16">
    <source>
        <dbReference type="RuleBase" id="RU003938"/>
    </source>
</evidence>
<dbReference type="PIRSF" id="PIRSF018269">
    <property type="entry name" value="PC_trans_euk"/>
    <property type="match status" value="1"/>
</dbReference>
<feature type="transmembrane region" description="Helical" evidence="18">
    <location>
        <begin position="301"/>
        <end position="326"/>
    </location>
</feature>
<feature type="transmembrane region" description="Helical" evidence="18">
    <location>
        <begin position="375"/>
        <end position="395"/>
    </location>
</feature>
<keyword evidence="15" id="KW-1208">Phospholipid metabolism</keyword>
<feature type="compositionally biased region" description="Polar residues" evidence="17">
    <location>
        <begin position="1"/>
        <end position="15"/>
    </location>
</feature>
<feature type="transmembrane region" description="Helical" evidence="18">
    <location>
        <begin position="235"/>
        <end position="253"/>
    </location>
</feature>
<evidence type="ECO:0000256" key="17">
    <source>
        <dbReference type="SAM" id="MobiDB-lite"/>
    </source>
</evidence>
<dbReference type="Proteomes" id="UP000193411">
    <property type="component" value="Unassembled WGS sequence"/>
</dbReference>
<keyword evidence="10 16" id="KW-0548">Nucleotidyltransferase</keyword>
<dbReference type="EMBL" id="MCFL01000001">
    <property type="protein sequence ID" value="ORZ41508.1"/>
    <property type="molecule type" value="Genomic_DNA"/>
</dbReference>
<comment type="caution">
    <text evidence="19">The sequence shown here is derived from an EMBL/GenBank/DDBJ whole genome shotgun (WGS) entry which is preliminary data.</text>
</comment>